<gene>
    <name evidence="1" type="ORF">GLOINDRAFT_24677</name>
</gene>
<dbReference type="EMBL" id="KI282668">
    <property type="protein sequence ID" value="ESA14696.1"/>
    <property type="molecule type" value="Genomic_DNA"/>
</dbReference>
<reference evidence="1" key="1">
    <citation type="submission" date="2013-07" db="EMBL/GenBank/DDBJ databases">
        <title>The genome of an arbuscular mycorrhizal fungus provides insights into the evolution of the oldest plant symbiosis.</title>
        <authorList>
            <consortium name="DOE Joint Genome Institute"/>
            <person name="Tisserant E."/>
            <person name="Malbreil M."/>
            <person name="Kuo A."/>
            <person name="Kohler A."/>
            <person name="Symeonidi A."/>
            <person name="Balestrini R."/>
            <person name="Charron P."/>
            <person name="Duensing N."/>
            <person name="Frei-dit-Frey N."/>
            <person name="Gianinazzi-Pearson V."/>
            <person name="Gilbert B."/>
            <person name="Handa Y."/>
            <person name="Hijri M."/>
            <person name="Kaul R."/>
            <person name="Kawaguchi M."/>
            <person name="Krajinski F."/>
            <person name="Lammers P."/>
            <person name="Lapierre D."/>
            <person name="Masclaux F.G."/>
            <person name="Murat C."/>
            <person name="Morin E."/>
            <person name="Ndikumana S."/>
            <person name="Pagni M."/>
            <person name="Petitpierre D."/>
            <person name="Requena N."/>
            <person name="Rosikiewicz P."/>
            <person name="Riley R."/>
            <person name="Saito K."/>
            <person name="San Clemente H."/>
            <person name="Shapiro H."/>
            <person name="van Tuinen D."/>
            <person name="Becard G."/>
            <person name="Bonfante P."/>
            <person name="Paszkowski U."/>
            <person name="Shachar-Hill Y."/>
            <person name="Young J.P."/>
            <person name="Sanders I.R."/>
            <person name="Henrissat B."/>
            <person name="Rensing S.A."/>
            <person name="Grigoriev I.V."/>
            <person name="Corradi N."/>
            <person name="Roux C."/>
            <person name="Martin F."/>
        </authorList>
    </citation>
    <scope>NUCLEOTIDE SEQUENCE</scope>
    <source>
        <strain evidence="1">DAOM 197198</strain>
    </source>
</reference>
<dbReference type="AlphaFoldDB" id="U9UGF6"/>
<protein>
    <submittedName>
        <fullName evidence="1">Uncharacterized protein</fullName>
    </submittedName>
</protein>
<sequence length="68" mass="7893">MLKFSFSAFKNDNKKIIFAKAHPKDDEEEKIFMKKNTLFHEQETSIAEYKICLKRGMGNAGYSSLSTR</sequence>
<name>U9UGF6_RHIID</name>
<evidence type="ECO:0000313" key="1">
    <source>
        <dbReference type="EMBL" id="ESA14696.1"/>
    </source>
</evidence>
<dbReference type="HOGENOM" id="CLU_2795222_0_0_1"/>
<proteinExistence type="predicted"/>
<organism evidence="1">
    <name type="scientific">Rhizophagus irregularis (strain DAOM 181602 / DAOM 197198 / MUCL 43194)</name>
    <name type="common">Arbuscular mycorrhizal fungus</name>
    <name type="synonym">Glomus intraradices</name>
    <dbReference type="NCBI Taxonomy" id="747089"/>
    <lineage>
        <taxon>Eukaryota</taxon>
        <taxon>Fungi</taxon>
        <taxon>Fungi incertae sedis</taxon>
        <taxon>Mucoromycota</taxon>
        <taxon>Glomeromycotina</taxon>
        <taxon>Glomeromycetes</taxon>
        <taxon>Glomerales</taxon>
        <taxon>Glomeraceae</taxon>
        <taxon>Rhizophagus</taxon>
    </lineage>
</organism>
<accession>U9UGF6</accession>